<proteinExistence type="predicted"/>
<dbReference type="Proteomes" id="UP000662783">
    <property type="component" value="Chromosome"/>
</dbReference>
<evidence type="ECO:0000256" key="1">
    <source>
        <dbReference type="ARBA" id="ARBA00022714"/>
    </source>
</evidence>
<keyword evidence="1" id="KW-0001">2Fe-2S</keyword>
<protein>
    <submittedName>
        <fullName evidence="6">(4Fe-4S)-binding protein</fullName>
    </submittedName>
</protein>
<dbReference type="SMART" id="SM00704">
    <property type="entry name" value="ZnF_CDGSH"/>
    <property type="match status" value="1"/>
</dbReference>
<keyword evidence="4" id="KW-0411">Iron-sulfur</keyword>
<dbReference type="Gene3D" id="3.40.5.90">
    <property type="entry name" value="CDGSH iron-sulfur domain, mitoNEET-type"/>
    <property type="match status" value="1"/>
</dbReference>
<dbReference type="GO" id="GO:0005737">
    <property type="term" value="C:cytoplasm"/>
    <property type="evidence" value="ECO:0007669"/>
    <property type="project" value="UniProtKB-ARBA"/>
</dbReference>
<dbReference type="KEGG" id="fuv:JR347_09380"/>
<organism evidence="6 7">
    <name type="scientific">Fulvivirga lutea</name>
    <dbReference type="NCBI Taxonomy" id="2810512"/>
    <lineage>
        <taxon>Bacteria</taxon>
        <taxon>Pseudomonadati</taxon>
        <taxon>Bacteroidota</taxon>
        <taxon>Cytophagia</taxon>
        <taxon>Cytophagales</taxon>
        <taxon>Fulvivirgaceae</taxon>
        <taxon>Fulvivirga</taxon>
    </lineage>
</organism>
<gene>
    <name evidence="6" type="ORF">JR347_09380</name>
</gene>
<keyword evidence="2" id="KW-0479">Metal-binding</keyword>
<dbReference type="RefSeq" id="WP_205723789.1">
    <property type="nucleotide sequence ID" value="NZ_CP070608.1"/>
</dbReference>
<evidence type="ECO:0000256" key="2">
    <source>
        <dbReference type="ARBA" id="ARBA00022723"/>
    </source>
</evidence>
<dbReference type="GO" id="GO:0046872">
    <property type="term" value="F:metal ion binding"/>
    <property type="evidence" value="ECO:0007669"/>
    <property type="project" value="UniProtKB-KW"/>
</dbReference>
<dbReference type="EMBL" id="CP070608">
    <property type="protein sequence ID" value="QSE99278.1"/>
    <property type="molecule type" value="Genomic_DNA"/>
</dbReference>
<reference evidence="6" key="1">
    <citation type="submission" date="2021-02" db="EMBL/GenBank/DDBJ databases">
        <title>Fulvivirga sp. S481 isolated from sea water.</title>
        <authorList>
            <person name="Bae S.S."/>
            <person name="Baek K."/>
        </authorList>
    </citation>
    <scope>NUCLEOTIDE SEQUENCE</scope>
    <source>
        <strain evidence="6">S481</strain>
    </source>
</reference>
<keyword evidence="3" id="KW-0408">Iron</keyword>
<dbReference type="InterPro" id="IPR010693">
    <property type="entry name" value="Divergent_4Fe-4S_mono-cluster"/>
</dbReference>
<dbReference type="InterPro" id="IPR018967">
    <property type="entry name" value="FeS-contain_CDGSH-typ"/>
</dbReference>
<feature type="domain" description="Iron-binding zinc finger CDGSH type" evidence="5">
    <location>
        <begin position="94"/>
        <end position="136"/>
    </location>
</feature>
<dbReference type="Pfam" id="PF09360">
    <property type="entry name" value="zf-CDGSH"/>
    <property type="match status" value="1"/>
</dbReference>
<dbReference type="InterPro" id="IPR042216">
    <property type="entry name" value="MitoNEET_CISD"/>
</dbReference>
<sequence>MEPVKEYTNGEVTIVWKPKTCIHSEKCWRGLPEVFKPKEKPWIDAEGASTDEIVSQVKKCPSGALSYYMNNEENKKEMSKIEVTVLENGPLMVSGGCEITHKDGTKETKEKAAFCRCGHSANKPFCDGSHKAEDFKG</sequence>
<accession>A0A974WK47</accession>
<dbReference type="AlphaFoldDB" id="A0A974WK47"/>
<evidence type="ECO:0000256" key="3">
    <source>
        <dbReference type="ARBA" id="ARBA00023004"/>
    </source>
</evidence>
<evidence type="ECO:0000313" key="7">
    <source>
        <dbReference type="Proteomes" id="UP000662783"/>
    </source>
</evidence>
<name>A0A974WK47_9BACT</name>
<evidence type="ECO:0000259" key="5">
    <source>
        <dbReference type="SMART" id="SM00704"/>
    </source>
</evidence>
<evidence type="ECO:0000313" key="6">
    <source>
        <dbReference type="EMBL" id="QSE99278.1"/>
    </source>
</evidence>
<dbReference type="Pfam" id="PF06902">
    <property type="entry name" value="Fer4_19"/>
    <property type="match status" value="1"/>
</dbReference>
<dbReference type="GO" id="GO:0051537">
    <property type="term" value="F:2 iron, 2 sulfur cluster binding"/>
    <property type="evidence" value="ECO:0007669"/>
    <property type="project" value="UniProtKB-KW"/>
</dbReference>
<keyword evidence="7" id="KW-1185">Reference proteome</keyword>
<evidence type="ECO:0000256" key="4">
    <source>
        <dbReference type="ARBA" id="ARBA00023014"/>
    </source>
</evidence>